<evidence type="ECO:0000313" key="5">
    <source>
        <dbReference type="RefSeq" id="XP_033315430.1"/>
    </source>
</evidence>
<dbReference type="AlphaFoldDB" id="A0A6P8NLU4"/>
<evidence type="ECO:0000256" key="2">
    <source>
        <dbReference type="SAM" id="MobiDB-lite"/>
    </source>
</evidence>
<feature type="compositionally biased region" description="Polar residues" evidence="2">
    <location>
        <begin position="1047"/>
        <end position="1066"/>
    </location>
</feature>
<dbReference type="GO" id="GO:0000124">
    <property type="term" value="C:SAGA complex"/>
    <property type="evidence" value="ECO:0007669"/>
    <property type="project" value="InterPro"/>
</dbReference>
<evidence type="ECO:0000259" key="3">
    <source>
        <dbReference type="Pfam" id="PF12090"/>
    </source>
</evidence>
<dbReference type="InterPro" id="IPR021950">
    <property type="entry name" value="Spt20"/>
</dbReference>
<sequence length="1072" mass="115190">MIDTACSLEDACRQAQDMINQVSKCWKNVQGQNSISSACDKLSIQKKEQNHSKHSIQSKLTRLYFEELTKVPHATPDSVLNNLENECDLLGRLVQREGLYTLIVNLYAGNKGYSLAVRNSDKGNQYDKNSILAETQLMGYEQGELLSCIDNGQLPAMLAEQLETNHSHLFYDGCIIAEVRDYRKAFPHTKAEVHHVLLKPTTQSVLSDVSTLTSDGDWSHEERLMLESHLVAATQGPLCLDPNPIPSIATTRLRQSKSLLTDHQLMRQAKKFSQVTVNRKRKLEQLAQPEGLTIQDLMQKLRAKRGVATTTACPPPSLTNPPLLPPNTPIDVLRFAKAYERPRETKDCLPHVIEEYILETGGSQGEIDHIKLSILQRPSNSEYLGELYMDKNHREGEKNGSACRFTLGTRVLANHYIQQFTEIFTEEGRKNVRIKHVVPGQVPRVTCTPGMQRAHQQAQQAKAAQLVAQHLQQAQSQHVAQQILSRAQDATNIPQVIAQTETTSMSPGQPLTNGGSNASTSVQIDNSTMSVADGNSCNGSGILVFQQKLNSNINNATSTNVPVLQAQLQAGTQNCVTETVNQSQNEIPFKKHSTNPAITALVTSLMNSAQQFQQQAAANAAAAAMNSNAQTTNKSNNAAILSLLNSSPANLTQQKVQPRRISLNASIPSRVLSHGNVINVPNTTGQVRVSLSSTLTGQLSCKQQPVKATAVKLARVQDPNSTLGLSMSGLSALLAGTPSADNPIPGINSGSSLLERLTASSSQNNQSATPMSTPPSTNVNLQGVNLTSLSNSINGLQNVQVSFPGLSQPITMSLNVSATTGSVTPTGVIVSLPISSATNTCTTVSSMVATTVVTTAIAGSTPTVVITNPANTHLSLPIAQIIPSAVKGLSQQNIRSSNSVTLAQGGQAIQLVGSQRPRVNHIARQVQPNQVKSTVLSNQLVTVAKTVTASQLILSGNKQVLTPIMAATKPVLMASQTTSSSQVVPANKQTLLTKSLHARASTGQCSQQTQSLGVATLSQQQLQRTLVKPVQLQQLQCLTTQHKVAVATSNSQNRTQIEPQRNSTSGPGEDPA</sequence>
<evidence type="ECO:0000313" key="4">
    <source>
        <dbReference type="Proteomes" id="UP000515164"/>
    </source>
</evidence>
<organism evidence="4 5">
    <name type="scientific">Bombus bifarius</name>
    <dbReference type="NCBI Taxonomy" id="103933"/>
    <lineage>
        <taxon>Eukaryota</taxon>
        <taxon>Metazoa</taxon>
        <taxon>Ecdysozoa</taxon>
        <taxon>Arthropoda</taxon>
        <taxon>Hexapoda</taxon>
        <taxon>Insecta</taxon>
        <taxon>Pterygota</taxon>
        <taxon>Neoptera</taxon>
        <taxon>Endopterygota</taxon>
        <taxon>Hymenoptera</taxon>
        <taxon>Apocrita</taxon>
        <taxon>Aculeata</taxon>
        <taxon>Apoidea</taxon>
        <taxon>Anthophila</taxon>
        <taxon>Apidae</taxon>
        <taxon>Bombus</taxon>
        <taxon>Pyrobombus</taxon>
    </lineage>
</organism>
<feature type="domain" description="Spt20-like SEP" evidence="3">
    <location>
        <begin position="101"/>
        <end position="247"/>
    </location>
</feature>
<reference evidence="5" key="1">
    <citation type="submission" date="2025-08" db="UniProtKB">
        <authorList>
            <consortium name="RefSeq"/>
        </authorList>
    </citation>
    <scope>IDENTIFICATION</scope>
    <source>
        <tissue evidence="5">Muscle</tissue>
    </source>
</reference>
<dbReference type="GeneID" id="117213841"/>
<dbReference type="PANTHER" id="PTHR13526">
    <property type="entry name" value="TRANSCRIPTION FACTOR SPT20 HOMOLOG"/>
    <property type="match status" value="1"/>
</dbReference>
<evidence type="ECO:0000256" key="1">
    <source>
        <dbReference type="ARBA" id="ARBA00009112"/>
    </source>
</evidence>
<protein>
    <submittedName>
        <fullName evidence="5">Transcription factor SPT20 homolog isoform X3</fullName>
    </submittedName>
</protein>
<feature type="region of interest" description="Disordered" evidence="2">
    <location>
        <begin position="759"/>
        <end position="778"/>
    </location>
</feature>
<name>A0A6P8NLU4_9HYME</name>
<dbReference type="GO" id="GO:0006357">
    <property type="term" value="P:regulation of transcription by RNA polymerase II"/>
    <property type="evidence" value="ECO:0007669"/>
    <property type="project" value="TreeGrafter"/>
</dbReference>
<feature type="region of interest" description="Disordered" evidence="2">
    <location>
        <begin position="1047"/>
        <end position="1072"/>
    </location>
</feature>
<comment type="similarity">
    <text evidence="1">Belongs to the SPT20 family.</text>
</comment>
<gene>
    <name evidence="5" type="primary">LOC117213841</name>
</gene>
<proteinExistence type="inferred from homology"/>
<dbReference type="Proteomes" id="UP000515164">
    <property type="component" value="Unplaced"/>
</dbReference>
<dbReference type="GO" id="GO:0003712">
    <property type="term" value="F:transcription coregulator activity"/>
    <property type="evidence" value="ECO:0007669"/>
    <property type="project" value="InterPro"/>
</dbReference>
<dbReference type="PANTHER" id="PTHR13526:SF8">
    <property type="entry name" value="TRANSCRIPTION FACTOR SPT20 HOMOLOG"/>
    <property type="match status" value="1"/>
</dbReference>
<dbReference type="Pfam" id="PF12090">
    <property type="entry name" value="Spt20_SEP"/>
    <property type="match status" value="1"/>
</dbReference>
<dbReference type="RefSeq" id="XP_033315430.1">
    <property type="nucleotide sequence ID" value="XM_033459539.1"/>
</dbReference>
<dbReference type="InterPro" id="IPR046468">
    <property type="entry name" value="Spt20-like_SEP"/>
</dbReference>
<accession>A0A6P8NLU4</accession>
<keyword evidence="4" id="KW-1185">Reference proteome</keyword>